<feature type="binding site" evidence="10">
    <location>
        <position position="161"/>
    </location>
    <ligand>
        <name>UDP-N-acetyl-alpha-D-glucosamine</name>
        <dbReference type="ChEBI" id="CHEBI:57705"/>
    </ligand>
</feature>
<keyword evidence="8 10" id="KW-0131">Cell cycle</keyword>
<dbReference type="Gene3D" id="3.40.50.2000">
    <property type="entry name" value="Glycogen Phosphorylase B"/>
    <property type="match status" value="2"/>
</dbReference>
<comment type="pathway">
    <text evidence="10">Cell wall biogenesis; peptidoglycan biosynthesis.</text>
</comment>
<evidence type="ECO:0000256" key="10">
    <source>
        <dbReference type="HAMAP-Rule" id="MF_00033"/>
    </source>
</evidence>
<evidence type="ECO:0000256" key="9">
    <source>
        <dbReference type="ARBA" id="ARBA00023316"/>
    </source>
</evidence>
<keyword evidence="14" id="KW-1185">Reference proteome</keyword>
<sequence>MIACGGTGGHLFPGLAVAEEWTARGGEVLLLVSEKKIDQEASRKYTGYRFETIPALPKPATLSPKMVPFLLSLWKTIGRCKGLLKDFRADAVLGMGGFTSLPPVLAGKRLGLPGFVHDSNALPGKANRLTSRWCREALVGWEAACKHFTKAKCVVTGTPVRAELRELPDRAVAAQKWGLDPSKPTLLVMGGSQGARKLNSLVASAPLDPELQVLHIAGPGDQERVEAEAGGRDGYRVVGFCDDMPSAYAVADAVVARSGASSMTELAYLGLPSILVPFPFAADDHQTFNARVFADAGAAFLEQEADLTVDSLGARISELLQPGTRERMSAAAKALALPDAAARVCSAVEATLK</sequence>
<dbReference type="InterPro" id="IPR006009">
    <property type="entry name" value="GlcNAc_MurG"/>
</dbReference>
<keyword evidence="9 10" id="KW-0961">Cell wall biogenesis/degradation</keyword>
<keyword evidence="6 10" id="KW-0573">Peptidoglycan synthesis</keyword>
<name>A0ABN6H0J3_9BACT</name>
<dbReference type="HAMAP" id="MF_00033">
    <property type="entry name" value="MurG"/>
    <property type="match status" value="1"/>
</dbReference>
<comment type="caution">
    <text evidence="10">Lacks conserved residue(s) required for the propagation of feature annotation.</text>
</comment>
<dbReference type="Pfam" id="PF03033">
    <property type="entry name" value="Glyco_transf_28"/>
    <property type="match status" value="1"/>
</dbReference>
<protein>
    <recommendedName>
        <fullName evidence="10">UDP-N-acetylglucosamine--N-acetylmuramyl-(pentapeptide) pyrophosphoryl-undecaprenol N-acetylglucosamine transferase</fullName>
        <ecNumber evidence="10">2.4.1.227</ecNumber>
    </recommendedName>
    <alternativeName>
        <fullName evidence="10">Undecaprenyl-PP-MurNAc-pentapeptide-UDPGlcNAc GlcNAc transferase</fullName>
    </alternativeName>
</protein>
<evidence type="ECO:0000259" key="11">
    <source>
        <dbReference type="Pfam" id="PF03033"/>
    </source>
</evidence>
<evidence type="ECO:0000313" key="14">
    <source>
        <dbReference type="Proteomes" id="UP001374893"/>
    </source>
</evidence>
<feature type="binding site" evidence="10">
    <location>
        <position position="286"/>
    </location>
    <ligand>
        <name>UDP-N-acetyl-alpha-D-glucosamine</name>
        <dbReference type="ChEBI" id="CHEBI:57705"/>
    </ligand>
</feature>
<proteinExistence type="inferred from homology"/>
<evidence type="ECO:0000256" key="4">
    <source>
        <dbReference type="ARBA" id="ARBA00022679"/>
    </source>
</evidence>
<dbReference type="PANTHER" id="PTHR21015:SF22">
    <property type="entry name" value="GLYCOSYLTRANSFERASE"/>
    <property type="match status" value="1"/>
</dbReference>
<feature type="binding site" evidence="10">
    <location>
        <position position="120"/>
    </location>
    <ligand>
        <name>UDP-N-acetyl-alpha-D-glucosamine</name>
        <dbReference type="ChEBI" id="CHEBI:57705"/>
    </ligand>
</feature>
<evidence type="ECO:0000256" key="6">
    <source>
        <dbReference type="ARBA" id="ARBA00022984"/>
    </source>
</evidence>
<evidence type="ECO:0000256" key="1">
    <source>
        <dbReference type="ARBA" id="ARBA00022475"/>
    </source>
</evidence>
<dbReference type="Pfam" id="PF04101">
    <property type="entry name" value="Glyco_tran_28_C"/>
    <property type="match status" value="1"/>
</dbReference>
<dbReference type="Proteomes" id="UP001374893">
    <property type="component" value="Chromosome"/>
</dbReference>
<feature type="binding site" evidence="10">
    <location>
        <begin position="7"/>
        <end position="9"/>
    </location>
    <ligand>
        <name>UDP-N-acetyl-alpha-D-glucosamine</name>
        <dbReference type="ChEBI" id="CHEBI:57705"/>
    </ligand>
</feature>
<evidence type="ECO:0000313" key="13">
    <source>
        <dbReference type="EMBL" id="BCX47041.1"/>
    </source>
</evidence>
<dbReference type="PANTHER" id="PTHR21015">
    <property type="entry name" value="UDP-N-ACETYLGLUCOSAMINE--N-ACETYLMURAMYL-(PENTAPEPTIDE) PYROPHOSPHORYL-UNDECAPRENOL N-ACETYLGLUCOSAMINE TRANSFERASE 1"/>
    <property type="match status" value="1"/>
</dbReference>
<evidence type="ECO:0000256" key="3">
    <source>
        <dbReference type="ARBA" id="ARBA00022676"/>
    </source>
</evidence>
<evidence type="ECO:0000259" key="12">
    <source>
        <dbReference type="Pfam" id="PF04101"/>
    </source>
</evidence>
<feature type="binding site" evidence="10">
    <location>
        <position position="192"/>
    </location>
    <ligand>
        <name>UDP-N-acetyl-alpha-D-glucosamine</name>
        <dbReference type="ChEBI" id="CHEBI:57705"/>
    </ligand>
</feature>
<keyword evidence="3 10" id="KW-0328">Glycosyltransferase</keyword>
<dbReference type="SUPFAM" id="SSF53756">
    <property type="entry name" value="UDP-Glycosyltransferase/glycogen phosphorylase"/>
    <property type="match status" value="1"/>
</dbReference>
<evidence type="ECO:0000256" key="8">
    <source>
        <dbReference type="ARBA" id="ARBA00023306"/>
    </source>
</evidence>
<evidence type="ECO:0000256" key="7">
    <source>
        <dbReference type="ARBA" id="ARBA00023136"/>
    </source>
</evidence>
<comment type="catalytic activity">
    <reaction evidence="10">
        <text>di-trans,octa-cis-undecaprenyl diphospho-N-acetyl-alpha-D-muramoyl-L-alanyl-D-glutamyl-meso-2,6-diaminopimeloyl-D-alanyl-D-alanine + UDP-N-acetyl-alpha-D-glucosamine = di-trans,octa-cis-undecaprenyl diphospho-[N-acetyl-alpha-D-glucosaminyl-(1-&gt;4)]-N-acetyl-alpha-D-muramoyl-L-alanyl-D-glutamyl-meso-2,6-diaminopimeloyl-D-alanyl-D-alanine + UDP + H(+)</text>
        <dbReference type="Rhea" id="RHEA:31227"/>
        <dbReference type="ChEBI" id="CHEBI:15378"/>
        <dbReference type="ChEBI" id="CHEBI:57705"/>
        <dbReference type="ChEBI" id="CHEBI:58223"/>
        <dbReference type="ChEBI" id="CHEBI:61387"/>
        <dbReference type="ChEBI" id="CHEBI:61388"/>
        <dbReference type="EC" id="2.4.1.227"/>
    </reaction>
</comment>
<comment type="similarity">
    <text evidence="10">Belongs to the glycosyltransferase 28 family. MurG subfamily.</text>
</comment>
<dbReference type="EMBL" id="AP024702">
    <property type="protein sequence ID" value="BCX47041.1"/>
    <property type="molecule type" value="Genomic_DNA"/>
</dbReference>
<organism evidence="13 14">
    <name type="scientific">Haloferula helveola</name>
    <dbReference type="NCBI Taxonomy" id="490095"/>
    <lineage>
        <taxon>Bacteria</taxon>
        <taxon>Pseudomonadati</taxon>
        <taxon>Verrucomicrobiota</taxon>
        <taxon>Verrucomicrobiia</taxon>
        <taxon>Verrucomicrobiales</taxon>
        <taxon>Verrucomicrobiaceae</taxon>
        <taxon>Haloferula</taxon>
    </lineage>
</organism>
<dbReference type="NCBIfam" id="TIGR01133">
    <property type="entry name" value="murG"/>
    <property type="match status" value="1"/>
</dbReference>
<evidence type="ECO:0000256" key="2">
    <source>
        <dbReference type="ARBA" id="ARBA00022618"/>
    </source>
</evidence>
<accession>A0ABN6H0J3</accession>
<keyword evidence="7 10" id="KW-0472">Membrane</keyword>
<keyword evidence="1 10" id="KW-1003">Cell membrane</keyword>
<feature type="domain" description="Glycosyl transferase family 28 C-terminal" evidence="12">
    <location>
        <begin position="185"/>
        <end position="343"/>
    </location>
</feature>
<gene>
    <name evidence="10" type="primary">murG</name>
    <name evidence="13" type="ORF">HAHE_09490</name>
</gene>
<dbReference type="CDD" id="cd03785">
    <property type="entry name" value="GT28_MurG"/>
    <property type="match status" value="1"/>
</dbReference>
<feature type="domain" description="Glycosyltransferase family 28 N-terminal" evidence="11">
    <location>
        <begin position="2"/>
        <end position="137"/>
    </location>
</feature>
<reference evidence="13 14" key="1">
    <citation type="submission" date="2021-06" db="EMBL/GenBank/DDBJ databases">
        <title>Complete genome of Haloferula helveola possessing various polysaccharide degrading enzymes.</title>
        <authorList>
            <person name="Takami H."/>
            <person name="Huang C."/>
            <person name="Hamasaki K."/>
        </authorList>
    </citation>
    <scope>NUCLEOTIDE SEQUENCE [LARGE SCALE GENOMIC DNA]</scope>
    <source>
        <strain evidence="13 14">CN-1</strain>
    </source>
</reference>
<evidence type="ECO:0000256" key="5">
    <source>
        <dbReference type="ARBA" id="ARBA00022960"/>
    </source>
</evidence>
<comment type="function">
    <text evidence="10">Cell wall formation. Catalyzes the transfer of a GlcNAc subunit on undecaprenyl-pyrophosphoryl-MurNAc-pentapeptide (lipid intermediate I) to form undecaprenyl-pyrophosphoryl-MurNAc-(pentapeptide)GlcNAc (lipid intermediate II).</text>
</comment>
<keyword evidence="4 10" id="KW-0808">Transferase</keyword>
<dbReference type="InterPro" id="IPR004276">
    <property type="entry name" value="GlycoTrans_28_N"/>
</dbReference>
<dbReference type="InterPro" id="IPR007235">
    <property type="entry name" value="Glyco_trans_28_C"/>
</dbReference>
<dbReference type="EC" id="2.4.1.227" evidence="10"/>
<keyword evidence="5 10" id="KW-0133">Cell shape</keyword>
<comment type="subcellular location">
    <subcellularLocation>
        <location evidence="10">Cell membrane</location>
        <topology evidence="10">Peripheral membrane protein</topology>
        <orientation evidence="10">Cytoplasmic side</orientation>
    </subcellularLocation>
</comment>
<keyword evidence="2 10" id="KW-0132">Cell division</keyword>